<keyword evidence="3" id="KW-1185">Reference proteome</keyword>
<gene>
    <name evidence="2" type="ORF">SAMN05444920_109248</name>
</gene>
<accession>A0A1H6EFH2</accession>
<dbReference type="InterPro" id="IPR053137">
    <property type="entry name" value="NLR-like"/>
</dbReference>
<dbReference type="SUPFAM" id="SSF48452">
    <property type="entry name" value="TPR-like"/>
    <property type="match status" value="2"/>
</dbReference>
<dbReference type="PANTHER" id="PTHR46082:SF6">
    <property type="entry name" value="AAA+ ATPASE DOMAIN-CONTAINING PROTEIN-RELATED"/>
    <property type="match status" value="1"/>
</dbReference>
<name>A0A1H6EFH2_9ACTN</name>
<dbReference type="NCBIfam" id="NF040586">
    <property type="entry name" value="FxSxx_TPR"/>
    <property type="match status" value="1"/>
</dbReference>
<dbReference type="Gene3D" id="3.40.50.300">
    <property type="entry name" value="P-loop containing nucleotide triphosphate hydrolases"/>
    <property type="match status" value="1"/>
</dbReference>
<protein>
    <submittedName>
        <fullName evidence="2">Tetratricopeptide repeat-containing protein</fullName>
    </submittedName>
</protein>
<dbReference type="AlphaFoldDB" id="A0A1H6EFH2"/>
<sequence>MPRPLRLAGREALLAEIERRFREAGALPAMLVLHGLGGVGKTSAALEYAYRHRDGYRLVWQFAAEDEVVLSNGLSELALLLGVRGLIDGADPAAQVHAALAAHPGPWLLVLDNVTDPGVIRRVLPPAGHGHVLITSRYAHWPPPLGVEVHTLEPAVAAAFLRTRTGDDDTEASAEVARELGLLPLALEQAAAYTLETGRTLGEYLALLRRRRTELLSRGRPWEYDQPVSATWTLALERLAGRNPEAIAMLRFFACLAPDAIPLRLLLPAASLTGEARARPLLGSLLDDEAAVDDAVRALRAYSLVRPVGDGSTSVHRLVRFVVLDQVAEEQRWRAAAAEVLAAAVPEMPEHRKDWPAFARLLPHVVAALDPFEPAFRRVAEFLAWSGDYPTSRLLHERVLATRLERLGPDHPDTLWSMDDVAFVIGLAGDFETARERYADVLEGRKRVLGVTDEDTLTAWDRLAFWTGRSGDAAAARDLCAELLPLRERVSGPEHPETLQTISNLAWQTGEAGDAAAARDRLAALVPVAVRVYGENRHDTLTIRANHAHWSGRAGDPAGARDLLVAVVRDRDRVSGPEHPETLAVRSALARWTGEAGDHGRACELYEDVLPVRVRVQGRDHADVRKDLARLTHFRSLTGR</sequence>
<dbReference type="InterPro" id="IPR056681">
    <property type="entry name" value="DUF7779"/>
</dbReference>
<dbReference type="SUPFAM" id="SSF52540">
    <property type="entry name" value="P-loop containing nucleoside triphosphate hydrolases"/>
    <property type="match status" value="1"/>
</dbReference>
<dbReference type="InterPro" id="IPR027417">
    <property type="entry name" value="P-loop_NTPase"/>
</dbReference>
<dbReference type="PANTHER" id="PTHR46082">
    <property type="entry name" value="ATP/GTP-BINDING PROTEIN-RELATED"/>
    <property type="match status" value="1"/>
</dbReference>
<dbReference type="Proteomes" id="UP000236732">
    <property type="component" value="Unassembled WGS sequence"/>
</dbReference>
<organism evidence="2 3">
    <name type="scientific">Nonomuraea solani</name>
    <dbReference type="NCBI Taxonomy" id="1144553"/>
    <lineage>
        <taxon>Bacteria</taxon>
        <taxon>Bacillati</taxon>
        <taxon>Actinomycetota</taxon>
        <taxon>Actinomycetes</taxon>
        <taxon>Streptosporangiales</taxon>
        <taxon>Streptosporangiaceae</taxon>
        <taxon>Nonomuraea</taxon>
    </lineage>
</organism>
<dbReference type="Pfam" id="PF13374">
    <property type="entry name" value="TPR_10"/>
    <property type="match status" value="2"/>
</dbReference>
<dbReference type="Gene3D" id="1.25.40.10">
    <property type="entry name" value="Tetratricopeptide repeat domain"/>
    <property type="match status" value="2"/>
</dbReference>
<dbReference type="EMBL" id="FNVT01000009">
    <property type="protein sequence ID" value="SEG96023.1"/>
    <property type="molecule type" value="Genomic_DNA"/>
</dbReference>
<dbReference type="OrthoDB" id="127785at2"/>
<evidence type="ECO:0000313" key="2">
    <source>
        <dbReference type="EMBL" id="SEG96023.1"/>
    </source>
</evidence>
<reference evidence="2 3" key="1">
    <citation type="submission" date="2016-10" db="EMBL/GenBank/DDBJ databases">
        <authorList>
            <person name="de Groot N.N."/>
        </authorList>
    </citation>
    <scope>NUCLEOTIDE SEQUENCE [LARGE SCALE GENOMIC DNA]</scope>
    <source>
        <strain evidence="2 3">CGMCC 4.7037</strain>
    </source>
</reference>
<dbReference type="Pfam" id="PF13424">
    <property type="entry name" value="TPR_12"/>
    <property type="match status" value="2"/>
</dbReference>
<proteinExistence type="predicted"/>
<dbReference type="InterPro" id="IPR011990">
    <property type="entry name" value="TPR-like_helical_dom_sf"/>
</dbReference>
<evidence type="ECO:0000313" key="3">
    <source>
        <dbReference type="Proteomes" id="UP000236732"/>
    </source>
</evidence>
<dbReference type="RefSeq" id="WP_146103842.1">
    <property type="nucleotide sequence ID" value="NZ_FNVT01000009.1"/>
</dbReference>
<evidence type="ECO:0000259" key="1">
    <source>
        <dbReference type="Pfam" id="PF25000"/>
    </source>
</evidence>
<feature type="domain" description="DUF7779" evidence="1">
    <location>
        <begin position="243"/>
        <end position="331"/>
    </location>
</feature>
<dbReference type="Pfam" id="PF25000">
    <property type="entry name" value="DUF7779"/>
    <property type="match status" value="1"/>
</dbReference>